<dbReference type="InterPro" id="IPR003780">
    <property type="entry name" value="COX15/CtaA_fam"/>
</dbReference>
<name>A0ABW1I6Z2_9PSEU</name>
<gene>
    <name evidence="14" type="ORF">ACFQH9_09330</name>
</gene>
<keyword evidence="9 13" id="KW-0472">Membrane</keyword>
<keyword evidence="2" id="KW-1003">Cell membrane</keyword>
<reference evidence="15" key="1">
    <citation type="journal article" date="2019" name="Int. J. Syst. Evol. Microbiol.">
        <title>The Global Catalogue of Microorganisms (GCM) 10K type strain sequencing project: providing services to taxonomists for standard genome sequencing and annotation.</title>
        <authorList>
            <consortium name="The Broad Institute Genomics Platform"/>
            <consortium name="The Broad Institute Genome Sequencing Center for Infectious Disease"/>
            <person name="Wu L."/>
            <person name="Ma J."/>
        </authorList>
    </citation>
    <scope>NUCLEOTIDE SEQUENCE [LARGE SCALE GENOMIC DNA]</scope>
    <source>
        <strain evidence="15">CGMCC 4.7397</strain>
    </source>
</reference>
<evidence type="ECO:0000256" key="7">
    <source>
        <dbReference type="ARBA" id="ARBA00023004"/>
    </source>
</evidence>
<keyword evidence="4" id="KW-0479">Metal-binding</keyword>
<evidence type="ECO:0000256" key="10">
    <source>
        <dbReference type="ARBA" id="ARBA00023157"/>
    </source>
</evidence>
<dbReference type="PANTHER" id="PTHR35457:SF1">
    <property type="entry name" value="HEME A SYNTHASE"/>
    <property type="match status" value="1"/>
</dbReference>
<accession>A0ABW1I6Z2</accession>
<feature type="transmembrane region" description="Helical" evidence="13">
    <location>
        <begin position="247"/>
        <end position="267"/>
    </location>
</feature>
<feature type="transmembrane region" description="Helical" evidence="13">
    <location>
        <begin position="129"/>
        <end position="149"/>
    </location>
</feature>
<evidence type="ECO:0000256" key="13">
    <source>
        <dbReference type="SAM" id="Phobius"/>
    </source>
</evidence>
<comment type="pathway">
    <text evidence="11">Porphyrin-containing compound metabolism.</text>
</comment>
<dbReference type="EMBL" id="JBHSQK010000018">
    <property type="protein sequence ID" value="MFC5948474.1"/>
    <property type="molecule type" value="Genomic_DNA"/>
</dbReference>
<sequence>MNLLRRLPATSPPWMRRLAILSLIGQAGIMVTGAVVRVTGSGLGCPTWPNCFPGSLVPEPHPEIAPLTQWVEFGNRLLSVFLVIVAGLTFLAALNVRPRRRRLTWLALAMPLGVVAQAVIGGFTVLAGLVWWSVMPHFLASTILVWLAVELVDEATAGGPVTRTVPRPVRMLAVVSSVVLGALLVAGTLVTAAGPHAGDAATPRLGIGVPALAQLHADLLFAYLGLLVGLGFALWTAGAPARLTRRYGLLVAVVLAQGALGGVQYALGVPEVLVALHVLGAALTTAAAAGVWAATSHRAPPEPALDAPSSSEPTLAASR</sequence>
<keyword evidence="15" id="KW-1185">Reference proteome</keyword>
<evidence type="ECO:0000256" key="9">
    <source>
        <dbReference type="ARBA" id="ARBA00023136"/>
    </source>
</evidence>
<feature type="transmembrane region" description="Helical" evidence="13">
    <location>
        <begin position="213"/>
        <end position="235"/>
    </location>
</feature>
<protein>
    <submittedName>
        <fullName evidence="14">Heme A synthase</fullName>
    </submittedName>
</protein>
<keyword evidence="3 13" id="KW-0812">Transmembrane</keyword>
<evidence type="ECO:0000313" key="15">
    <source>
        <dbReference type="Proteomes" id="UP001596119"/>
    </source>
</evidence>
<dbReference type="Proteomes" id="UP001596119">
    <property type="component" value="Unassembled WGS sequence"/>
</dbReference>
<evidence type="ECO:0000256" key="4">
    <source>
        <dbReference type="ARBA" id="ARBA00022723"/>
    </source>
</evidence>
<dbReference type="InterPro" id="IPR050450">
    <property type="entry name" value="COX15/CtaA_HemeA_synthase"/>
</dbReference>
<feature type="transmembrane region" description="Helical" evidence="13">
    <location>
        <begin position="169"/>
        <end position="193"/>
    </location>
</feature>
<evidence type="ECO:0000256" key="6">
    <source>
        <dbReference type="ARBA" id="ARBA00023002"/>
    </source>
</evidence>
<organism evidence="14 15">
    <name type="scientific">Pseudonocardia lutea</name>
    <dbReference type="NCBI Taxonomy" id="2172015"/>
    <lineage>
        <taxon>Bacteria</taxon>
        <taxon>Bacillati</taxon>
        <taxon>Actinomycetota</taxon>
        <taxon>Actinomycetes</taxon>
        <taxon>Pseudonocardiales</taxon>
        <taxon>Pseudonocardiaceae</taxon>
        <taxon>Pseudonocardia</taxon>
    </lineage>
</organism>
<dbReference type="PANTHER" id="PTHR35457">
    <property type="entry name" value="HEME A SYNTHASE"/>
    <property type="match status" value="1"/>
</dbReference>
<feature type="transmembrane region" description="Helical" evidence="13">
    <location>
        <begin position="103"/>
        <end position="123"/>
    </location>
</feature>
<evidence type="ECO:0000256" key="2">
    <source>
        <dbReference type="ARBA" id="ARBA00022475"/>
    </source>
</evidence>
<evidence type="ECO:0000256" key="5">
    <source>
        <dbReference type="ARBA" id="ARBA00022989"/>
    </source>
</evidence>
<feature type="region of interest" description="Disordered" evidence="12">
    <location>
        <begin position="299"/>
        <end position="319"/>
    </location>
</feature>
<keyword evidence="7" id="KW-0408">Iron</keyword>
<evidence type="ECO:0000256" key="11">
    <source>
        <dbReference type="ARBA" id="ARBA00023444"/>
    </source>
</evidence>
<evidence type="ECO:0000256" key="8">
    <source>
        <dbReference type="ARBA" id="ARBA00023133"/>
    </source>
</evidence>
<dbReference type="RefSeq" id="WP_379565528.1">
    <property type="nucleotide sequence ID" value="NZ_JBHSQK010000018.1"/>
</dbReference>
<dbReference type="Pfam" id="PF02628">
    <property type="entry name" value="COX15-CtaA"/>
    <property type="match status" value="1"/>
</dbReference>
<evidence type="ECO:0000256" key="3">
    <source>
        <dbReference type="ARBA" id="ARBA00022692"/>
    </source>
</evidence>
<feature type="transmembrane region" description="Helical" evidence="13">
    <location>
        <begin position="77"/>
        <end position="96"/>
    </location>
</feature>
<comment type="caution">
    <text evidence="14">The sequence shown here is derived from an EMBL/GenBank/DDBJ whole genome shotgun (WGS) entry which is preliminary data.</text>
</comment>
<evidence type="ECO:0000256" key="1">
    <source>
        <dbReference type="ARBA" id="ARBA00004141"/>
    </source>
</evidence>
<comment type="subcellular location">
    <subcellularLocation>
        <location evidence="1">Membrane</location>
        <topology evidence="1">Multi-pass membrane protein</topology>
    </subcellularLocation>
</comment>
<evidence type="ECO:0000313" key="14">
    <source>
        <dbReference type="EMBL" id="MFC5948474.1"/>
    </source>
</evidence>
<keyword evidence="10" id="KW-1015">Disulfide bond</keyword>
<feature type="transmembrane region" description="Helical" evidence="13">
    <location>
        <begin position="273"/>
        <end position="294"/>
    </location>
</feature>
<proteinExistence type="predicted"/>
<keyword evidence="6" id="KW-0560">Oxidoreductase</keyword>
<keyword evidence="8" id="KW-0350">Heme biosynthesis</keyword>
<evidence type="ECO:0000256" key="12">
    <source>
        <dbReference type="SAM" id="MobiDB-lite"/>
    </source>
</evidence>
<keyword evidence="5 13" id="KW-1133">Transmembrane helix</keyword>